<proteinExistence type="predicted"/>
<gene>
    <name evidence="11" type="ORF">FNK824_LOCUS29588</name>
    <name evidence="10" type="ORF">JBS370_LOCUS29760</name>
    <name evidence="5" type="ORF">JXQ802_LOCUS15506</name>
    <name evidence="6" type="ORF">JXQ802_LOCUS15879</name>
    <name evidence="9" type="ORF">OTI717_LOCUS16109</name>
    <name evidence="3" type="ORF">PYM288_LOCUS7531</name>
    <name evidence="8" type="ORF">RFH988_LOCUS17063</name>
    <name evidence="4" type="ORF">SEV965_LOCUS7269</name>
    <name evidence="7" type="ORF">ZHD862_LOCUS14347</name>
</gene>
<comment type="caution">
    <text evidence="11">The sequence shown here is derived from an EMBL/GenBank/DDBJ whole genome shotgun (WGS) entry which is preliminary data.</text>
</comment>
<dbReference type="Proteomes" id="UP000663889">
    <property type="component" value="Unassembled WGS sequence"/>
</dbReference>
<dbReference type="EMBL" id="CAJOAX010001975">
    <property type="protein sequence ID" value="CAF3760841.1"/>
    <property type="molecule type" value="Genomic_DNA"/>
</dbReference>
<dbReference type="Proteomes" id="UP000663823">
    <property type="component" value="Unassembled WGS sequence"/>
</dbReference>
<dbReference type="AlphaFoldDB" id="A0A819SRG3"/>
<dbReference type="Proteomes" id="UP000663864">
    <property type="component" value="Unassembled WGS sequence"/>
</dbReference>
<dbReference type="Pfam" id="PF14291">
    <property type="entry name" value="DUF4371"/>
    <property type="match status" value="1"/>
</dbReference>
<evidence type="ECO:0000313" key="10">
    <source>
        <dbReference type="EMBL" id="CAF4063984.1"/>
    </source>
</evidence>
<organism evidence="11 13">
    <name type="scientific">Rotaria sordida</name>
    <dbReference type="NCBI Taxonomy" id="392033"/>
    <lineage>
        <taxon>Eukaryota</taxon>
        <taxon>Metazoa</taxon>
        <taxon>Spiralia</taxon>
        <taxon>Gnathifera</taxon>
        <taxon>Rotifera</taxon>
        <taxon>Eurotatoria</taxon>
        <taxon>Bdelloidea</taxon>
        <taxon>Philodinida</taxon>
        <taxon>Philodinidae</taxon>
        <taxon>Rotaria</taxon>
    </lineage>
</organism>
<dbReference type="Pfam" id="PF05699">
    <property type="entry name" value="Dimer_Tnp_hAT"/>
    <property type="match status" value="1"/>
</dbReference>
<feature type="domain" description="HAT C-terminal dimerisation" evidence="1">
    <location>
        <begin position="425"/>
        <end position="484"/>
    </location>
</feature>
<dbReference type="InterPro" id="IPR012337">
    <property type="entry name" value="RNaseH-like_sf"/>
</dbReference>
<dbReference type="OrthoDB" id="10066664at2759"/>
<dbReference type="EMBL" id="CAJNOO010000897">
    <property type="protein sequence ID" value="CAF1057317.1"/>
    <property type="molecule type" value="Genomic_DNA"/>
</dbReference>
<sequence>MLDSNIRQHEQSKIQVAKSNQNVVKILINCARYLSRQDLAFRRNKEEDGNYIQLVHLMSKYNPLIQHWLADKADRPYQVTYMSKDSQNEFINLIGEAVLGKSLSEAKKARHYSLMADSTPDSNRQEMFSVFIRYVDENLIPKERLISIKEPTAKTGDALSNHILGVINESGLDPHRLISQSYDCAKNMSGCFQGVQAQITKKLGREIIYVPCTAHRSNTSLKIACEASLDVKCVVDVLQMIYNYFTCSTKRYNVLKEKYASNSFALIPKTTGATRWNSKYESFKAVYESYGEILQALDHITNDDEHFDSDTRTESRTITKNMKSFNFITYSVFVKNLMSTTNALTCDFQEEKLDLVTATKTLQKTIILLQSERNDDDNLNRILDISGNDAIVISEMVGVNDPQLLFKEIKLFALDINEQCDTISKAAQFIVERKEVIPRLYQAYSFLLTLPVTVASNARGFSKLKIIKNRLRSRIDDDRLQSLLLCPIETDLLDELTDEELIERWLKNKCGRRI</sequence>
<evidence type="ECO:0000313" key="9">
    <source>
        <dbReference type="EMBL" id="CAF3760841.1"/>
    </source>
</evidence>
<name>A0A819SRG3_9BILA</name>
<evidence type="ECO:0000313" key="4">
    <source>
        <dbReference type="EMBL" id="CAF0932795.1"/>
    </source>
</evidence>
<evidence type="ECO:0000313" key="13">
    <source>
        <dbReference type="Proteomes" id="UP000663874"/>
    </source>
</evidence>
<dbReference type="InterPro" id="IPR008906">
    <property type="entry name" value="HATC_C_dom"/>
</dbReference>
<dbReference type="InterPro" id="IPR025398">
    <property type="entry name" value="DUF4371"/>
</dbReference>
<dbReference type="EMBL" id="CAJOBE010008682">
    <property type="protein sequence ID" value="CAF4066973.1"/>
    <property type="molecule type" value="Genomic_DNA"/>
</dbReference>
<dbReference type="Proteomes" id="UP000663854">
    <property type="component" value="Unassembled WGS sequence"/>
</dbReference>
<dbReference type="Proteomes" id="UP000663870">
    <property type="component" value="Unassembled WGS sequence"/>
</dbReference>
<evidence type="ECO:0000313" key="12">
    <source>
        <dbReference type="Proteomes" id="UP000663870"/>
    </source>
</evidence>
<dbReference type="PANTHER" id="PTHR45749:SF21">
    <property type="entry name" value="DUF4371 DOMAIN-CONTAINING PROTEIN"/>
    <property type="match status" value="1"/>
</dbReference>
<dbReference type="EMBL" id="CAJNOL010000361">
    <property type="protein sequence ID" value="CAF1028057.1"/>
    <property type="molecule type" value="Genomic_DNA"/>
</dbReference>
<evidence type="ECO:0000313" key="7">
    <source>
        <dbReference type="EMBL" id="CAF1036996.1"/>
    </source>
</evidence>
<dbReference type="EMBL" id="CAJNOU010000251">
    <property type="protein sequence ID" value="CAF0932795.1"/>
    <property type="molecule type" value="Genomic_DNA"/>
</dbReference>
<dbReference type="SUPFAM" id="SSF53098">
    <property type="entry name" value="Ribonuclease H-like"/>
    <property type="match status" value="1"/>
</dbReference>
<protein>
    <recommendedName>
        <fullName evidence="14">Zinc finger MYM-type protein 1-like</fullName>
    </recommendedName>
</protein>
<evidence type="ECO:0000313" key="6">
    <source>
        <dbReference type="EMBL" id="CAF1035667.1"/>
    </source>
</evidence>
<feature type="domain" description="DUF4371" evidence="2">
    <location>
        <begin position="16"/>
        <end position="194"/>
    </location>
</feature>
<dbReference type="Proteomes" id="UP000663874">
    <property type="component" value="Unassembled WGS sequence"/>
</dbReference>
<dbReference type="Proteomes" id="UP000663836">
    <property type="component" value="Unassembled WGS sequence"/>
</dbReference>
<evidence type="ECO:0008006" key="14">
    <source>
        <dbReference type="Google" id="ProtNLM"/>
    </source>
</evidence>
<dbReference type="EMBL" id="CAJNOH010000092">
    <property type="protein sequence ID" value="CAF0860444.1"/>
    <property type="molecule type" value="Genomic_DNA"/>
</dbReference>
<accession>A0A819SRG3</accession>
<dbReference type="EMBL" id="CAJNOL010000375">
    <property type="protein sequence ID" value="CAF1035667.1"/>
    <property type="molecule type" value="Genomic_DNA"/>
</dbReference>
<dbReference type="EMBL" id="CAJOBD010006554">
    <property type="protein sequence ID" value="CAF4063984.1"/>
    <property type="molecule type" value="Genomic_DNA"/>
</dbReference>
<dbReference type="GO" id="GO:0046983">
    <property type="term" value="F:protein dimerization activity"/>
    <property type="evidence" value="ECO:0007669"/>
    <property type="project" value="InterPro"/>
</dbReference>
<evidence type="ECO:0000259" key="1">
    <source>
        <dbReference type="Pfam" id="PF05699"/>
    </source>
</evidence>
<evidence type="ECO:0000313" key="8">
    <source>
        <dbReference type="EMBL" id="CAF1057317.1"/>
    </source>
</evidence>
<reference evidence="11" key="1">
    <citation type="submission" date="2021-02" db="EMBL/GenBank/DDBJ databases">
        <authorList>
            <person name="Nowell W R."/>
        </authorList>
    </citation>
    <scope>NUCLEOTIDE SEQUENCE</scope>
</reference>
<evidence type="ECO:0000313" key="3">
    <source>
        <dbReference type="EMBL" id="CAF0860444.1"/>
    </source>
</evidence>
<evidence type="ECO:0000313" key="5">
    <source>
        <dbReference type="EMBL" id="CAF1028057.1"/>
    </source>
</evidence>
<evidence type="ECO:0000313" key="11">
    <source>
        <dbReference type="EMBL" id="CAF4066973.1"/>
    </source>
</evidence>
<keyword evidence="12" id="KW-1185">Reference proteome</keyword>
<dbReference type="EMBL" id="CAJNOT010000619">
    <property type="protein sequence ID" value="CAF1036996.1"/>
    <property type="molecule type" value="Genomic_DNA"/>
</dbReference>
<dbReference type="Proteomes" id="UP000663882">
    <property type="component" value="Unassembled WGS sequence"/>
</dbReference>
<evidence type="ECO:0000259" key="2">
    <source>
        <dbReference type="Pfam" id="PF14291"/>
    </source>
</evidence>
<dbReference type="PANTHER" id="PTHR45749">
    <property type="match status" value="1"/>
</dbReference>